<evidence type="ECO:0000256" key="1">
    <source>
        <dbReference type="SAM" id="Phobius"/>
    </source>
</evidence>
<proteinExistence type="predicted"/>
<accession>A0ABT8LHY9</accession>
<dbReference type="EMBL" id="JAUJEB010000013">
    <property type="protein sequence ID" value="MDN5217148.1"/>
    <property type="molecule type" value="Genomic_DNA"/>
</dbReference>
<keyword evidence="3" id="KW-1185">Reference proteome</keyword>
<dbReference type="RefSeq" id="WP_346762484.1">
    <property type="nucleotide sequence ID" value="NZ_JAUJEB010000013.1"/>
</dbReference>
<reference evidence="2" key="1">
    <citation type="submission" date="2023-06" db="EMBL/GenBank/DDBJ databases">
        <title>Genomic of Agaribacillus aureum.</title>
        <authorList>
            <person name="Wang G."/>
        </authorList>
    </citation>
    <scope>NUCLEOTIDE SEQUENCE</scope>
    <source>
        <strain evidence="2">BMA12</strain>
    </source>
</reference>
<feature type="transmembrane region" description="Helical" evidence="1">
    <location>
        <begin position="191"/>
        <end position="215"/>
    </location>
</feature>
<dbReference type="Proteomes" id="UP001172083">
    <property type="component" value="Unassembled WGS sequence"/>
</dbReference>
<comment type="caution">
    <text evidence="2">The sequence shown here is derived from an EMBL/GenBank/DDBJ whole genome shotgun (WGS) entry which is preliminary data.</text>
</comment>
<keyword evidence="1" id="KW-1133">Transmembrane helix</keyword>
<organism evidence="2 3">
    <name type="scientific">Agaribacillus aureus</name>
    <dbReference type="NCBI Taxonomy" id="3051825"/>
    <lineage>
        <taxon>Bacteria</taxon>
        <taxon>Pseudomonadati</taxon>
        <taxon>Bacteroidota</taxon>
        <taxon>Cytophagia</taxon>
        <taxon>Cytophagales</taxon>
        <taxon>Splendidivirgaceae</taxon>
        <taxon>Agaribacillus</taxon>
    </lineage>
</organism>
<sequence>MKLAPNPYNLIVAIKAGKMQALKTVLANIQADLENNSIFPFERIKSIHFARFVILPQPKGGVQYPDYLAFATNYDGDLDSHLLEIIRCPEAAIDQIFDCCEGYIHDNEQAQLQWFKENARLKAYYYRGTWGRKATRITYEESSRKVAEDHIDSLAGKDPSAKVLRQSIVQNAKATGFFNTYDDFQLPKPDWWLLPLAIPILLVVAIVCVIPLLILEMSDDKRQHSQKSSGSDQTKRFTEMEDRIVQNQLTHLVEIKPGWFRLMMLKLVLNGIAYLAKVIFNGGRLGGIPTIHYARWIIIDKGRRLLFFSNFDGSWERYLGDFVDKAALGLTAVWSNTKGFPKTRLLMLKGAKDEQRFKSWARAKQVYTNVWYSAYRDLTVTNIANNGQLQKGLTGELNKEEIENWLLGY</sequence>
<evidence type="ECO:0000313" key="2">
    <source>
        <dbReference type="EMBL" id="MDN5217148.1"/>
    </source>
</evidence>
<evidence type="ECO:0008006" key="4">
    <source>
        <dbReference type="Google" id="ProtNLM"/>
    </source>
</evidence>
<evidence type="ECO:0000313" key="3">
    <source>
        <dbReference type="Proteomes" id="UP001172083"/>
    </source>
</evidence>
<gene>
    <name evidence="2" type="ORF">QQ020_34065</name>
</gene>
<name>A0ABT8LHY9_9BACT</name>
<keyword evidence="1" id="KW-0812">Transmembrane</keyword>
<keyword evidence="1" id="KW-0472">Membrane</keyword>
<protein>
    <recommendedName>
        <fullName evidence="4">Peroxidase</fullName>
    </recommendedName>
</protein>